<sequence length="229" mass="25109">MIRQKASGHELSIRSALVIDDHPLYCDALATTMESIFHTRRIRKATSMGDALQQLRARFSPDLVLLDLNLPDVSGLSCYLKIKELTPDVPVIVISALTSQEVIGSVMAAGAAGFIPKDCGRQTFEAAMRQIWDGEPYVPPGYTAAMATQAAEPTGAVISRRIADLSQQQSRILSLICKGKPNKLIAYEMQIAEATVKAHITALLRRLGVQNRTQAALMMRDVSIRQHLQ</sequence>
<dbReference type="EMBL" id="ACYY01000031">
    <property type="protein sequence ID" value="EEW23876.1"/>
    <property type="molecule type" value="Genomic_DNA"/>
</dbReference>
<feature type="modified residue" description="4-aspartylphosphate" evidence="3">
    <location>
        <position position="67"/>
    </location>
</feature>
<dbReference type="PANTHER" id="PTHR45566:SF1">
    <property type="entry name" value="HTH-TYPE TRANSCRIPTIONAL REGULATOR YHJB-RELATED"/>
    <property type="match status" value="1"/>
</dbReference>
<dbReference type="CDD" id="cd06170">
    <property type="entry name" value="LuxR_C_like"/>
    <property type="match status" value="1"/>
</dbReference>
<dbReference type="OrthoDB" id="9814495at2"/>
<dbReference type="AlphaFoldDB" id="C8S580"/>
<name>C8S580_9RHOB</name>
<dbReference type="InterPro" id="IPR051015">
    <property type="entry name" value="EvgA-like"/>
</dbReference>
<organism evidence="6 7">
    <name type="scientific">Rhodobacter ferrooxidans</name>
    <dbReference type="NCBI Taxonomy" id="371731"/>
    <lineage>
        <taxon>Bacteria</taxon>
        <taxon>Pseudomonadati</taxon>
        <taxon>Pseudomonadota</taxon>
        <taxon>Alphaproteobacteria</taxon>
        <taxon>Rhodobacterales</taxon>
        <taxon>Rhodobacter group</taxon>
        <taxon>Rhodobacter</taxon>
    </lineage>
</organism>
<comment type="caution">
    <text evidence="6">The sequence shown here is derived from an EMBL/GenBank/DDBJ whole genome shotgun (WGS) entry which is preliminary data.</text>
</comment>
<dbReference type="GO" id="GO:0003677">
    <property type="term" value="F:DNA binding"/>
    <property type="evidence" value="ECO:0007669"/>
    <property type="project" value="UniProtKB-KW"/>
</dbReference>
<dbReference type="Pfam" id="PF00072">
    <property type="entry name" value="Response_reg"/>
    <property type="match status" value="1"/>
</dbReference>
<dbReference type="GO" id="GO:0000160">
    <property type="term" value="P:phosphorelay signal transduction system"/>
    <property type="evidence" value="ECO:0007669"/>
    <property type="project" value="InterPro"/>
</dbReference>
<proteinExistence type="predicted"/>
<dbReference type="PROSITE" id="PS00622">
    <property type="entry name" value="HTH_LUXR_1"/>
    <property type="match status" value="1"/>
</dbReference>
<accession>C8S580</accession>
<evidence type="ECO:0000259" key="5">
    <source>
        <dbReference type="PROSITE" id="PS50110"/>
    </source>
</evidence>
<dbReference type="InterPro" id="IPR000792">
    <property type="entry name" value="Tscrpt_reg_LuxR_C"/>
</dbReference>
<dbReference type="PANTHER" id="PTHR45566">
    <property type="entry name" value="HTH-TYPE TRANSCRIPTIONAL REGULATOR YHJB-RELATED"/>
    <property type="match status" value="1"/>
</dbReference>
<dbReference type="SUPFAM" id="SSF46894">
    <property type="entry name" value="C-terminal effector domain of the bipartite response regulators"/>
    <property type="match status" value="1"/>
</dbReference>
<feature type="domain" description="Response regulatory" evidence="5">
    <location>
        <begin position="15"/>
        <end position="132"/>
    </location>
</feature>
<evidence type="ECO:0000256" key="3">
    <source>
        <dbReference type="PROSITE-ProRule" id="PRU00169"/>
    </source>
</evidence>
<dbReference type="STRING" id="371731.Rsw2DRAFT_3208"/>
<dbReference type="Gene3D" id="3.40.50.2300">
    <property type="match status" value="1"/>
</dbReference>
<evidence type="ECO:0000313" key="6">
    <source>
        <dbReference type="EMBL" id="EEW23876.1"/>
    </source>
</evidence>
<dbReference type="CDD" id="cd17535">
    <property type="entry name" value="REC_NarL-like"/>
    <property type="match status" value="1"/>
</dbReference>
<dbReference type="Proteomes" id="UP000010121">
    <property type="component" value="Unassembled WGS sequence"/>
</dbReference>
<gene>
    <name evidence="6" type="ORF">Rsw2DRAFT_3208</name>
</gene>
<dbReference type="RefSeq" id="WP_008032843.1">
    <property type="nucleotide sequence ID" value="NZ_ACYY01000031.1"/>
</dbReference>
<dbReference type="eggNOG" id="COG2197">
    <property type="taxonomic scope" value="Bacteria"/>
</dbReference>
<dbReference type="InterPro" id="IPR011006">
    <property type="entry name" value="CheY-like_superfamily"/>
</dbReference>
<evidence type="ECO:0000259" key="4">
    <source>
        <dbReference type="PROSITE" id="PS50043"/>
    </source>
</evidence>
<keyword evidence="7" id="KW-1185">Reference proteome</keyword>
<dbReference type="PRINTS" id="PR00038">
    <property type="entry name" value="HTHLUXR"/>
</dbReference>
<evidence type="ECO:0000256" key="2">
    <source>
        <dbReference type="ARBA" id="ARBA00023125"/>
    </source>
</evidence>
<dbReference type="PROSITE" id="PS50110">
    <property type="entry name" value="RESPONSE_REGULATORY"/>
    <property type="match status" value="1"/>
</dbReference>
<protein>
    <submittedName>
        <fullName evidence="6">Two component transcriptional regulator, LuxR family</fullName>
    </submittedName>
</protein>
<reference evidence="6 7" key="1">
    <citation type="submission" date="2009-08" db="EMBL/GenBank/DDBJ databases">
        <title>The draft genome of Rhodobacter sp. SW2.</title>
        <authorList>
            <consortium name="US DOE Joint Genome Institute (JGI-PGF)"/>
            <person name="Lucas S."/>
            <person name="Copeland A."/>
            <person name="Lapidus A."/>
            <person name="Glavina del Rio T."/>
            <person name="Tice H."/>
            <person name="Bruce D."/>
            <person name="Goodwin L."/>
            <person name="Pitluck S."/>
            <person name="Larimer F."/>
            <person name="Land M.L."/>
            <person name="Hauser L."/>
            <person name="Emerson D."/>
        </authorList>
    </citation>
    <scope>NUCLEOTIDE SEQUENCE [LARGE SCALE GENOMIC DNA]</scope>
    <source>
        <strain evidence="6 7">SW2</strain>
    </source>
</reference>
<feature type="domain" description="HTH luxR-type" evidence="4">
    <location>
        <begin position="158"/>
        <end position="223"/>
    </location>
</feature>
<keyword evidence="1 3" id="KW-0597">Phosphoprotein</keyword>
<dbReference type="PROSITE" id="PS50043">
    <property type="entry name" value="HTH_LUXR_2"/>
    <property type="match status" value="1"/>
</dbReference>
<dbReference type="GO" id="GO:0006355">
    <property type="term" value="P:regulation of DNA-templated transcription"/>
    <property type="evidence" value="ECO:0007669"/>
    <property type="project" value="InterPro"/>
</dbReference>
<dbReference type="InterPro" id="IPR016032">
    <property type="entry name" value="Sig_transdc_resp-reg_C-effctor"/>
</dbReference>
<dbReference type="InterPro" id="IPR001789">
    <property type="entry name" value="Sig_transdc_resp-reg_receiver"/>
</dbReference>
<evidence type="ECO:0000256" key="1">
    <source>
        <dbReference type="ARBA" id="ARBA00022553"/>
    </source>
</evidence>
<dbReference type="SMART" id="SM00448">
    <property type="entry name" value="REC"/>
    <property type="match status" value="1"/>
</dbReference>
<dbReference type="SUPFAM" id="SSF52172">
    <property type="entry name" value="CheY-like"/>
    <property type="match status" value="1"/>
</dbReference>
<evidence type="ECO:0000313" key="7">
    <source>
        <dbReference type="Proteomes" id="UP000010121"/>
    </source>
</evidence>
<keyword evidence="2" id="KW-0238">DNA-binding</keyword>
<dbReference type="InterPro" id="IPR058245">
    <property type="entry name" value="NreC/VraR/RcsB-like_REC"/>
</dbReference>
<dbReference type="Pfam" id="PF00196">
    <property type="entry name" value="GerE"/>
    <property type="match status" value="1"/>
</dbReference>
<dbReference type="SMART" id="SM00421">
    <property type="entry name" value="HTH_LUXR"/>
    <property type="match status" value="1"/>
</dbReference>